<evidence type="ECO:0000313" key="3">
    <source>
        <dbReference type="EMBL" id="JAF99860.1"/>
    </source>
</evidence>
<feature type="domain" description="DUF4774" evidence="2">
    <location>
        <begin position="133"/>
        <end position="185"/>
    </location>
</feature>
<dbReference type="Pfam" id="PF15999">
    <property type="entry name" value="DUF4774"/>
    <property type="match status" value="1"/>
</dbReference>
<keyword evidence="4" id="KW-0804">Transcription</keyword>
<proteinExistence type="predicted"/>
<dbReference type="EMBL" id="GBHO01043743">
    <property type="protein sequence ID" value="JAF99860.1"/>
    <property type="molecule type" value="Transcribed_RNA"/>
</dbReference>
<keyword evidence="4" id="KW-0240">DNA-directed RNA polymerase</keyword>
<feature type="non-terminal residue" evidence="4">
    <location>
        <position position="1"/>
    </location>
</feature>
<name>A0A0A9WX50_LYGHE</name>
<protein>
    <submittedName>
        <fullName evidence="4">DNA-directed RNA polymerase subunit beta</fullName>
    </submittedName>
</protein>
<dbReference type="InterPro" id="IPR031942">
    <property type="entry name" value="DUF4774"/>
</dbReference>
<sequence>PISYGNVGMARFLWPNFPVHSSSDLESVNLRSPFLFQGRPNNDYVPPAMISPYNGVWSAYTNIVEYAPQDEPCKIGNIRKKRETGSHGKKKKRVEPRPEEVQQKEPEVEPGYQEFFVEDFARTPGSTGPRIMKLKVRRGGVAIAGPGGIATAGSGGTAIVGPGGTAYTTQDGTAVVGPGGRVIELPSNFQFHTTRVEARNNDPQNFFIPPGGKILGEGPFVYYGRNNNNPLTVTPIIERL</sequence>
<dbReference type="EMBL" id="GBHO01034169">
    <property type="protein sequence ID" value="JAG09435.1"/>
    <property type="molecule type" value="Transcribed_RNA"/>
</dbReference>
<feature type="compositionally biased region" description="Basic residues" evidence="1">
    <location>
        <begin position="77"/>
        <end position="94"/>
    </location>
</feature>
<accession>A0A0A9WX50</accession>
<evidence type="ECO:0000256" key="1">
    <source>
        <dbReference type="SAM" id="MobiDB-lite"/>
    </source>
</evidence>
<gene>
    <name evidence="4" type="primary">rpoC_39</name>
    <name evidence="3" type="synonym">rpoC_38</name>
    <name evidence="3" type="ORF">CM83_30346</name>
    <name evidence="4" type="ORF">CM83_30347</name>
</gene>
<feature type="compositionally biased region" description="Basic and acidic residues" evidence="1">
    <location>
        <begin position="95"/>
        <end position="107"/>
    </location>
</feature>
<reference evidence="4" key="2">
    <citation type="submission" date="2014-07" db="EMBL/GenBank/DDBJ databases">
        <authorList>
            <person name="Hull J."/>
        </authorList>
    </citation>
    <scope>NUCLEOTIDE SEQUENCE</scope>
</reference>
<dbReference type="GO" id="GO:0000428">
    <property type="term" value="C:DNA-directed RNA polymerase complex"/>
    <property type="evidence" value="ECO:0007669"/>
    <property type="project" value="UniProtKB-KW"/>
</dbReference>
<evidence type="ECO:0000259" key="2">
    <source>
        <dbReference type="Pfam" id="PF15999"/>
    </source>
</evidence>
<reference evidence="4" key="1">
    <citation type="journal article" date="2014" name="PLoS ONE">
        <title>Transcriptome-Based Identification of ABC Transporters in the Western Tarnished Plant Bug Lygus hesperus.</title>
        <authorList>
            <person name="Hull J.J."/>
            <person name="Chaney K."/>
            <person name="Geib S.M."/>
            <person name="Fabrick J.A."/>
            <person name="Brent C.S."/>
            <person name="Walsh D."/>
            <person name="Lavine L.C."/>
        </authorList>
    </citation>
    <scope>NUCLEOTIDE SEQUENCE</scope>
</reference>
<evidence type="ECO:0000313" key="4">
    <source>
        <dbReference type="EMBL" id="JAG09435.1"/>
    </source>
</evidence>
<organism evidence="4">
    <name type="scientific">Lygus hesperus</name>
    <name type="common">Western plant bug</name>
    <dbReference type="NCBI Taxonomy" id="30085"/>
    <lineage>
        <taxon>Eukaryota</taxon>
        <taxon>Metazoa</taxon>
        <taxon>Ecdysozoa</taxon>
        <taxon>Arthropoda</taxon>
        <taxon>Hexapoda</taxon>
        <taxon>Insecta</taxon>
        <taxon>Pterygota</taxon>
        <taxon>Neoptera</taxon>
        <taxon>Paraneoptera</taxon>
        <taxon>Hemiptera</taxon>
        <taxon>Heteroptera</taxon>
        <taxon>Panheteroptera</taxon>
        <taxon>Cimicomorpha</taxon>
        <taxon>Miridae</taxon>
        <taxon>Mirini</taxon>
        <taxon>Lygus</taxon>
    </lineage>
</organism>
<feature type="region of interest" description="Disordered" evidence="1">
    <location>
        <begin position="75"/>
        <end position="109"/>
    </location>
</feature>
<dbReference type="AlphaFoldDB" id="A0A0A9WX50"/>